<dbReference type="AlphaFoldDB" id="A0AA41QS90"/>
<keyword evidence="2" id="KW-1185">Reference proteome</keyword>
<evidence type="ECO:0000313" key="2">
    <source>
        <dbReference type="Proteomes" id="UP001156140"/>
    </source>
</evidence>
<proteinExistence type="predicted"/>
<protein>
    <submittedName>
        <fullName evidence="1">Uncharacterized protein</fullName>
    </submittedName>
</protein>
<comment type="caution">
    <text evidence="1">The sequence shown here is derived from an EMBL/GenBank/DDBJ whole genome shotgun (WGS) entry which is preliminary data.</text>
</comment>
<evidence type="ECO:0000313" key="1">
    <source>
        <dbReference type="EMBL" id="MCI0128706.1"/>
    </source>
</evidence>
<dbReference type="EMBL" id="JALAZD010000002">
    <property type="protein sequence ID" value="MCI0128706.1"/>
    <property type="molecule type" value="Genomic_DNA"/>
</dbReference>
<organism evidence="1 2">
    <name type="scientific">Paradevosia shaoguanensis</name>
    <dbReference type="NCBI Taxonomy" id="1335043"/>
    <lineage>
        <taxon>Bacteria</taxon>
        <taxon>Pseudomonadati</taxon>
        <taxon>Pseudomonadota</taxon>
        <taxon>Alphaproteobacteria</taxon>
        <taxon>Hyphomicrobiales</taxon>
        <taxon>Devosiaceae</taxon>
        <taxon>Paradevosia</taxon>
    </lineage>
</organism>
<reference evidence="1" key="1">
    <citation type="submission" date="2022-03" db="EMBL/GenBank/DDBJ databases">
        <title>The complete genome sequence of a Methyloterrigena soli.</title>
        <authorList>
            <person name="Zi Z."/>
        </authorList>
    </citation>
    <scope>NUCLEOTIDE SEQUENCE</scope>
    <source>
        <strain evidence="1">M48</strain>
    </source>
</reference>
<name>A0AA41QS90_9HYPH</name>
<dbReference type="Proteomes" id="UP001156140">
    <property type="component" value="Unassembled WGS sequence"/>
</dbReference>
<sequence length="270" mass="29246">MSLVWAGLRIAAVEALKGRTEAGNEVLDSEIGAIEPRADGAVDIGIERRYVAVYTQAGDVDADSLDPRALLEGGTVELLFEAGVTATMLVRDEQTGEQQIFEGIPSTDANFELYLDLIFRQVTNALLDPDNEWAEIWRSFVLRVVKVERFRIADAQNVRLAGRQMKVICQVVDDPLQGQKLDSAGALSMFLARLEASDDEQNRNRAALLRAAVGAPGQPDWRSAQPAQGMTGNEFAALGLQPPVTDDGNGLVEVAELIAETDLVTVEVTP</sequence>
<dbReference type="RefSeq" id="WP_281736793.1">
    <property type="nucleotide sequence ID" value="NZ_JAKETQ010000002.1"/>
</dbReference>
<gene>
    <name evidence="1" type="ORF">ML536_17885</name>
</gene>
<accession>A0AA41QS90</accession>